<dbReference type="GO" id="GO:0016020">
    <property type="term" value="C:membrane"/>
    <property type="evidence" value="ECO:0007669"/>
    <property type="project" value="UniProtKB-SubCell"/>
</dbReference>
<feature type="transmembrane region" description="Helical" evidence="7">
    <location>
        <begin position="195"/>
        <end position="216"/>
    </location>
</feature>
<dbReference type="CDD" id="cd07302">
    <property type="entry name" value="CHD"/>
    <property type="match status" value="1"/>
</dbReference>
<evidence type="ECO:0000256" key="3">
    <source>
        <dbReference type="ARBA" id="ARBA00022741"/>
    </source>
</evidence>
<dbReference type="AlphaFoldDB" id="A0A7J6TMS2"/>
<dbReference type="GO" id="GO:0016829">
    <property type="term" value="F:lyase activity"/>
    <property type="evidence" value="ECO:0007669"/>
    <property type="project" value="UniProtKB-KW"/>
</dbReference>
<dbReference type="InterPro" id="IPR001054">
    <property type="entry name" value="A/G_cyclase"/>
</dbReference>
<dbReference type="InterPro" id="IPR029787">
    <property type="entry name" value="Nucleotide_cyclase"/>
</dbReference>
<dbReference type="InterPro" id="IPR050401">
    <property type="entry name" value="Cyclic_nucleotide_synthase"/>
</dbReference>
<dbReference type="GO" id="GO:0000166">
    <property type="term" value="F:nucleotide binding"/>
    <property type="evidence" value="ECO:0007669"/>
    <property type="project" value="UniProtKB-KW"/>
</dbReference>
<dbReference type="PANTHER" id="PTHR11920:SF335">
    <property type="entry name" value="GUANYLATE CYCLASE"/>
    <property type="match status" value="1"/>
</dbReference>
<sequence length="548" mass="62105">MTSVLECLPWRFRYLLGDRDPAEDPHVSWRKLGFDTLQRDGLWEQFGHGMNLFTLEFPNAGLEKSYVMDWTRRLCASKIHRCWNAVLAICCSFIVAYVRYACLNDSLSEAKIMGDYVRSTVLCYGKTDSISYWSVLVASPELIIILSAIITGGLSIYFRDGSSWFITNHALIHWILAFITGIIAMMWVYVAPFVFPFYCWSIEDTFDTVLIIYCLGTCYHIRFVHFFYVAIFFLLVEYTVHYPLLYLSPDPRMKSGYFSQPGENIAFTIFCTGILLVVKYMYGRLLRKDYVLGVTLANETERSEKLLLNVLPETIVASIKARGFDHIFPSGLAQRFDQVTIVFSDVVAFTNMTSRMRPEDLVALLNDLFTLFDDIAEDYGLEKIKTCGDAYMAACGLPTPNPQHAHCGCRMALAMKEGIPERGIRDDHGNPLALRIGVATGTCVAGILGGSNFIYDVWGEGVTTAHLMESTGDPKRVHISCRTAKIVYQDFDLRPGPVVQMRDGTPLDTFFLMKELSWSRARERRLMGASLRKTRSSGRRSQCTVTPL</sequence>
<accession>A0A7J6TMS2</accession>
<organism evidence="9 10">
    <name type="scientific">Perkinsus olseni</name>
    <name type="common">Perkinsus atlanticus</name>
    <dbReference type="NCBI Taxonomy" id="32597"/>
    <lineage>
        <taxon>Eukaryota</taxon>
        <taxon>Sar</taxon>
        <taxon>Alveolata</taxon>
        <taxon>Perkinsozoa</taxon>
        <taxon>Perkinsea</taxon>
        <taxon>Perkinsida</taxon>
        <taxon>Perkinsidae</taxon>
        <taxon>Perkinsus</taxon>
    </lineage>
</organism>
<keyword evidence="3" id="KW-0547">Nucleotide-binding</keyword>
<proteinExistence type="predicted"/>
<feature type="transmembrane region" description="Helical" evidence="7">
    <location>
        <begin position="265"/>
        <end position="282"/>
    </location>
</feature>
<feature type="domain" description="Guanylate cyclase" evidence="8">
    <location>
        <begin position="340"/>
        <end position="469"/>
    </location>
</feature>
<protein>
    <recommendedName>
        <fullName evidence="8">Guanylate cyclase domain-containing protein</fullName>
    </recommendedName>
</protein>
<feature type="transmembrane region" description="Helical" evidence="7">
    <location>
        <begin position="82"/>
        <end position="100"/>
    </location>
</feature>
<keyword evidence="4 7" id="KW-1133">Transmembrane helix</keyword>
<evidence type="ECO:0000313" key="9">
    <source>
        <dbReference type="EMBL" id="KAF4746619.1"/>
    </source>
</evidence>
<evidence type="ECO:0000259" key="8">
    <source>
        <dbReference type="PROSITE" id="PS50125"/>
    </source>
</evidence>
<dbReference type="SUPFAM" id="SSF55073">
    <property type="entry name" value="Nucleotide cyclase"/>
    <property type="match status" value="1"/>
</dbReference>
<comment type="caution">
    <text evidence="9">The sequence shown here is derived from an EMBL/GenBank/DDBJ whole genome shotgun (WGS) entry which is preliminary data.</text>
</comment>
<dbReference type="GO" id="GO:0009190">
    <property type="term" value="P:cyclic nucleotide biosynthetic process"/>
    <property type="evidence" value="ECO:0007669"/>
    <property type="project" value="InterPro"/>
</dbReference>
<keyword evidence="2 7" id="KW-0812">Transmembrane</keyword>
<dbReference type="PANTHER" id="PTHR11920">
    <property type="entry name" value="GUANYLYL CYCLASE"/>
    <property type="match status" value="1"/>
</dbReference>
<dbReference type="Proteomes" id="UP000574390">
    <property type="component" value="Unassembled WGS sequence"/>
</dbReference>
<evidence type="ECO:0000256" key="5">
    <source>
        <dbReference type="ARBA" id="ARBA00023136"/>
    </source>
</evidence>
<feature type="transmembrane region" description="Helical" evidence="7">
    <location>
        <begin position="223"/>
        <end position="245"/>
    </location>
</feature>
<evidence type="ECO:0000256" key="1">
    <source>
        <dbReference type="ARBA" id="ARBA00004370"/>
    </source>
</evidence>
<feature type="transmembrane region" description="Helical" evidence="7">
    <location>
        <begin position="130"/>
        <end position="158"/>
    </location>
</feature>
<dbReference type="Pfam" id="PF00211">
    <property type="entry name" value="Guanylate_cyc"/>
    <property type="match status" value="1"/>
</dbReference>
<gene>
    <name evidence="9" type="ORF">FOZ62_017147</name>
</gene>
<evidence type="ECO:0000256" key="4">
    <source>
        <dbReference type="ARBA" id="ARBA00022989"/>
    </source>
</evidence>
<reference evidence="9 10" key="1">
    <citation type="submission" date="2020-04" db="EMBL/GenBank/DDBJ databases">
        <title>Perkinsus olseni comparative genomics.</title>
        <authorList>
            <person name="Bogema D.R."/>
        </authorList>
    </citation>
    <scope>NUCLEOTIDE SEQUENCE [LARGE SCALE GENOMIC DNA]</scope>
    <source>
        <strain evidence="9">ATCC PRA-205</strain>
    </source>
</reference>
<feature type="transmembrane region" description="Helical" evidence="7">
    <location>
        <begin position="170"/>
        <end position="189"/>
    </location>
</feature>
<keyword evidence="5 7" id="KW-0472">Membrane</keyword>
<feature type="non-terminal residue" evidence="9">
    <location>
        <position position="548"/>
    </location>
</feature>
<dbReference type="SMART" id="SM00044">
    <property type="entry name" value="CYCc"/>
    <property type="match status" value="1"/>
</dbReference>
<name>A0A7J6TMS2_PEROL</name>
<evidence type="ECO:0000256" key="7">
    <source>
        <dbReference type="SAM" id="Phobius"/>
    </source>
</evidence>
<dbReference type="EMBL" id="JABANM010006011">
    <property type="protein sequence ID" value="KAF4746619.1"/>
    <property type="molecule type" value="Genomic_DNA"/>
</dbReference>
<dbReference type="GO" id="GO:0035556">
    <property type="term" value="P:intracellular signal transduction"/>
    <property type="evidence" value="ECO:0007669"/>
    <property type="project" value="InterPro"/>
</dbReference>
<evidence type="ECO:0000313" key="10">
    <source>
        <dbReference type="Proteomes" id="UP000574390"/>
    </source>
</evidence>
<keyword evidence="6" id="KW-0456">Lyase</keyword>
<evidence type="ECO:0000256" key="2">
    <source>
        <dbReference type="ARBA" id="ARBA00022692"/>
    </source>
</evidence>
<dbReference type="Gene3D" id="3.30.70.1230">
    <property type="entry name" value="Nucleotide cyclase"/>
    <property type="match status" value="1"/>
</dbReference>
<dbReference type="PROSITE" id="PS50125">
    <property type="entry name" value="GUANYLATE_CYCLASE_2"/>
    <property type="match status" value="1"/>
</dbReference>
<evidence type="ECO:0000256" key="6">
    <source>
        <dbReference type="ARBA" id="ARBA00023239"/>
    </source>
</evidence>
<comment type="subcellular location">
    <subcellularLocation>
        <location evidence="1">Membrane</location>
    </subcellularLocation>
</comment>